<keyword evidence="2 5" id="KW-0812">Transmembrane</keyword>
<feature type="transmembrane region" description="Helical" evidence="5">
    <location>
        <begin position="294"/>
        <end position="314"/>
    </location>
</feature>
<dbReference type="Pfam" id="PF05978">
    <property type="entry name" value="UNC-93"/>
    <property type="match status" value="1"/>
</dbReference>
<dbReference type="SUPFAM" id="SSF103473">
    <property type="entry name" value="MFS general substrate transporter"/>
    <property type="match status" value="1"/>
</dbReference>
<dbReference type="InterPro" id="IPR051617">
    <property type="entry name" value="UNC-93-like_regulator"/>
</dbReference>
<dbReference type="AlphaFoldDB" id="A0A9P6U273"/>
<feature type="transmembrane region" description="Helical" evidence="5">
    <location>
        <begin position="398"/>
        <end position="421"/>
    </location>
</feature>
<dbReference type="InterPro" id="IPR036259">
    <property type="entry name" value="MFS_trans_sf"/>
</dbReference>
<name>A0A9P6U273_9FUNG</name>
<evidence type="ECO:0008006" key="8">
    <source>
        <dbReference type="Google" id="ProtNLM"/>
    </source>
</evidence>
<evidence type="ECO:0000313" key="7">
    <source>
        <dbReference type="Proteomes" id="UP000807716"/>
    </source>
</evidence>
<keyword evidence="4 5" id="KW-0472">Membrane</keyword>
<dbReference type="GO" id="GO:0016020">
    <property type="term" value="C:membrane"/>
    <property type="evidence" value="ECO:0007669"/>
    <property type="project" value="UniProtKB-SubCell"/>
</dbReference>
<reference evidence="6" key="1">
    <citation type="journal article" date="2020" name="Fungal Divers.">
        <title>Resolving the Mortierellaceae phylogeny through synthesis of multi-gene phylogenetics and phylogenomics.</title>
        <authorList>
            <person name="Vandepol N."/>
            <person name="Liber J."/>
            <person name="Desiro A."/>
            <person name="Na H."/>
            <person name="Kennedy M."/>
            <person name="Barry K."/>
            <person name="Grigoriev I.V."/>
            <person name="Miller A.N."/>
            <person name="O'Donnell K."/>
            <person name="Stajich J.E."/>
            <person name="Bonito G."/>
        </authorList>
    </citation>
    <scope>NUCLEOTIDE SEQUENCE</scope>
    <source>
        <strain evidence="6">BC1065</strain>
    </source>
</reference>
<feature type="transmembrane region" description="Helical" evidence="5">
    <location>
        <begin position="72"/>
        <end position="91"/>
    </location>
</feature>
<evidence type="ECO:0000313" key="6">
    <source>
        <dbReference type="EMBL" id="KAG0255997.1"/>
    </source>
</evidence>
<dbReference type="Proteomes" id="UP000807716">
    <property type="component" value="Unassembled WGS sequence"/>
</dbReference>
<evidence type="ECO:0000256" key="3">
    <source>
        <dbReference type="ARBA" id="ARBA00022989"/>
    </source>
</evidence>
<dbReference type="PANTHER" id="PTHR23294:SF59">
    <property type="entry name" value="UNC93-LIKE PROTEIN C922.05C"/>
    <property type="match status" value="1"/>
</dbReference>
<feature type="transmembrane region" description="Helical" evidence="5">
    <location>
        <begin position="137"/>
        <end position="160"/>
    </location>
</feature>
<dbReference type="EMBL" id="JAAAJB010000431">
    <property type="protein sequence ID" value="KAG0255997.1"/>
    <property type="molecule type" value="Genomic_DNA"/>
</dbReference>
<evidence type="ECO:0000256" key="4">
    <source>
        <dbReference type="ARBA" id="ARBA00023136"/>
    </source>
</evidence>
<keyword evidence="7" id="KW-1185">Reference proteome</keyword>
<organism evidence="6 7">
    <name type="scientific">Actinomortierella ambigua</name>
    <dbReference type="NCBI Taxonomy" id="1343610"/>
    <lineage>
        <taxon>Eukaryota</taxon>
        <taxon>Fungi</taxon>
        <taxon>Fungi incertae sedis</taxon>
        <taxon>Mucoromycota</taxon>
        <taxon>Mortierellomycotina</taxon>
        <taxon>Mortierellomycetes</taxon>
        <taxon>Mortierellales</taxon>
        <taxon>Mortierellaceae</taxon>
        <taxon>Actinomortierella</taxon>
    </lineage>
</organism>
<evidence type="ECO:0000256" key="2">
    <source>
        <dbReference type="ARBA" id="ARBA00022692"/>
    </source>
</evidence>
<dbReference type="InterPro" id="IPR010291">
    <property type="entry name" value="Ion_channel_UNC-93"/>
</dbReference>
<protein>
    <recommendedName>
        <fullName evidence="8">MFS general substrate transporter</fullName>
    </recommendedName>
</protein>
<keyword evidence="3 5" id="KW-1133">Transmembrane helix</keyword>
<dbReference type="Gene3D" id="1.20.1250.20">
    <property type="entry name" value="MFS general substrate transporter like domains"/>
    <property type="match status" value="1"/>
</dbReference>
<feature type="transmembrane region" description="Helical" evidence="5">
    <location>
        <begin position="172"/>
        <end position="191"/>
    </location>
</feature>
<comment type="caution">
    <text evidence="6">The sequence shown here is derived from an EMBL/GenBank/DDBJ whole genome shotgun (WGS) entry which is preliminary data.</text>
</comment>
<proteinExistence type="predicted"/>
<dbReference type="OrthoDB" id="196103at2759"/>
<feature type="transmembrane region" description="Helical" evidence="5">
    <location>
        <begin position="12"/>
        <end position="34"/>
    </location>
</feature>
<evidence type="ECO:0000256" key="1">
    <source>
        <dbReference type="ARBA" id="ARBA00004141"/>
    </source>
</evidence>
<accession>A0A9P6U273</accession>
<evidence type="ECO:0000256" key="5">
    <source>
        <dbReference type="SAM" id="Phobius"/>
    </source>
</evidence>
<comment type="subcellular location">
    <subcellularLocation>
        <location evidence="1">Membrane</location>
        <topology evidence="1">Multi-pass membrane protein</topology>
    </subcellularLocation>
</comment>
<feature type="transmembrane region" description="Helical" evidence="5">
    <location>
        <begin position="46"/>
        <end position="65"/>
    </location>
</feature>
<feature type="transmembrane region" description="Helical" evidence="5">
    <location>
        <begin position="265"/>
        <end position="282"/>
    </location>
</feature>
<sequence length="450" mass="49908">MGFRWSSPLTQVLAVGFMCFCCPGIFNALTAMGGGGQLLSTVDENATSALYACFSVSGIFAGAIHNKLGPKWTILIGSLAYPLYASSLLTYNHTQAAAFTIVAGGVLGVGAGLLWTAQGAMMMAYPREKDKGRYIGYFWAIFNMGAVLGSGIAFGLNYHIGGGRQQSSLADPTYIAFISIMTFGSLIALSLSNPRNVTHDNGEHIRIQPYPSWRAELTSVLKLFFDWRMLVLTPMFISSNWFYSYQWGTVNGAYFNKRTQSLNNIFYWTAQIIGSYSFAMILDKRGLSRRMRALVGLAVITTVFSATWVGGIFFQKQYTEPQNPRKDFMQLKVDYIGPLFLYALYGVNDAAWQTYCYWLMGSLSNDASILSRYAGYYKGVQSAGGAIAWRLNALKIPFMTELIICFALLIASVPGALFFALRVKDYSDEDEGKYVATGEVFDLETKRDYY</sequence>
<dbReference type="PANTHER" id="PTHR23294">
    <property type="entry name" value="ET TRANSLATION PRODUCT-RELATED"/>
    <property type="match status" value="1"/>
</dbReference>
<gene>
    <name evidence="6" type="ORF">DFQ27_005969</name>
</gene>
<feature type="transmembrane region" description="Helical" evidence="5">
    <location>
        <begin position="97"/>
        <end position="116"/>
    </location>
</feature>